<feature type="region of interest" description="Disordered" evidence="1">
    <location>
        <begin position="22"/>
        <end position="195"/>
    </location>
</feature>
<feature type="compositionally biased region" description="Basic residues" evidence="1">
    <location>
        <begin position="133"/>
        <end position="143"/>
    </location>
</feature>
<feature type="compositionally biased region" description="Basic and acidic residues" evidence="1">
    <location>
        <begin position="83"/>
        <end position="97"/>
    </location>
</feature>
<dbReference type="AlphaFoldDB" id="A0AAQ3PVM6"/>
<gene>
    <name evidence="2" type="ORF">U9M48_004891</name>
</gene>
<sequence length="216" mass="22941">PFGPRKYIIFVKKNVAVEALRRSGSGRGGVAPRRFQPGRRRRAESGPGTRPRQVAGEVVAPCQGREDAAACRRRPGRWSRHVGAREAPPRVGGDRGGGRAASGPGRRRHASDPAGEEDRVVVAPRRGQGGAAMRRRWLGRRSRRVGDGEAPPRSDLAREAAGEAPRRSGSETRRGVGAGEAPHRVKAPEAAGGGDGVKGCVECELGLRVYILGYGV</sequence>
<keyword evidence="3" id="KW-1185">Reference proteome</keyword>
<evidence type="ECO:0000256" key="1">
    <source>
        <dbReference type="SAM" id="MobiDB-lite"/>
    </source>
</evidence>
<dbReference type="Proteomes" id="UP001341281">
    <property type="component" value="Chromosome 01"/>
</dbReference>
<organism evidence="2 3">
    <name type="scientific">Paspalum notatum var. saurae</name>
    <dbReference type="NCBI Taxonomy" id="547442"/>
    <lineage>
        <taxon>Eukaryota</taxon>
        <taxon>Viridiplantae</taxon>
        <taxon>Streptophyta</taxon>
        <taxon>Embryophyta</taxon>
        <taxon>Tracheophyta</taxon>
        <taxon>Spermatophyta</taxon>
        <taxon>Magnoliopsida</taxon>
        <taxon>Liliopsida</taxon>
        <taxon>Poales</taxon>
        <taxon>Poaceae</taxon>
        <taxon>PACMAD clade</taxon>
        <taxon>Panicoideae</taxon>
        <taxon>Andropogonodae</taxon>
        <taxon>Paspaleae</taxon>
        <taxon>Paspalinae</taxon>
        <taxon>Paspalum</taxon>
    </lineage>
</organism>
<name>A0AAQ3PVM6_PASNO</name>
<reference evidence="2 3" key="1">
    <citation type="submission" date="2024-02" db="EMBL/GenBank/DDBJ databases">
        <title>High-quality chromosome-scale genome assembly of Pensacola bahiagrass (Paspalum notatum Flugge var. saurae).</title>
        <authorList>
            <person name="Vega J.M."/>
            <person name="Podio M."/>
            <person name="Orjuela J."/>
            <person name="Siena L.A."/>
            <person name="Pessino S.C."/>
            <person name="Combes M.C."/>
            <person name="Mariac C."/>
            <person name="Albertini E."/>
            <person name="Pupilli F."/>
            <person name="Ortiz J.P.A."/>
            <person name="Leblanc O."/>
        </authorList>
    </citation>
    <scope>NUCLEOTIDE SEQUENCE [LARGE SCALE GENOMIC DNA]</scope>
    <source>
        <strain evidence="2">R1</strain>
        <tissue evidence="2">Leaf</tissue>
    </source>
</reference>
<evidence type="ECO:0000313" key="2">
    <source>
        <dbReference type="EMBL" id="WVZ54021.1"/>
    </source>
</evidence>
<protein>
    <submittedName>
        <fullName evidence="2">Uncharacterized protein</fullName>
    </submittedName>
</protein>
<proteinExistence type="predicted"/>
<evidence type="ECO:0000313" key="3">
    <source>
        <dbReference type="Proteomes" id="UP001341281"/>
    </source>
</evidence>
<dbReference type="EMBL" id="CP144745">
    <property type="protein sequence ID" value="WVZ54021.1"/>
    <property type="molecule type" value="Genomic_DNA"/>
</dbReference>
<feature type="compositionally biased region" description="Basic residues" evidence="1">
    <location>
        <begin position="71"/>
        <end position="82"/>
    </location>
</feature>
<feature type="non-terminal residue" evidence="2">
    <location>
        <position position="216"/>
    </location>
</feature>
<accession>A0AAQ3PVM6</accession>
<feature type="compositionally biased region" description="Basic and acidic residues" evidence="1">
    <location>
        <begin position="144"/>
        <end position="174"/>
    </location>
</feature>